<accession>A0AAV3XGH3</accession>
<name>A0AAV3XGH3_9CYAN</name>
<evidence type="ECO:0000313" key="1">
    <source>
        <dbReference type="EMBL" id="GET40985.1"/>
    </source>
</evidence>
<sequence>MGRKYIIFRADWQEEQGAENRLLAHTGACTDILAEHFDSSNRPIPQPGYRVPQFHNIPAFDAPQFPGTSTYWCRGNWEVVRVEQYPTGATNSEFEMVVICYCQYSPIQAEQKPIKPIDATQSAEKTTAFSGG</sequence>
<proteinExistence type="predicted"/>
<reference evidence="1" key="1">
    <citation type="submission" date="2019-10" db="EMBL/GenBank/DDBJ databases">
        <title>Draft genome sequece of Microseira wollei NIES-4236.</title>
        <authorList>
            <person name="Yamaguchi H."/>
            <person name="Suzuki S."/>
            <person name="Kawachi M."/>
        </authorList>
    </citation>
    <scope>NUCLEOTIDE SEQUENCE</scope>
    <source>
        <strain evidence="1">NIES-4236</strain>
    </source>
</reference>
<dbReference type="EMBL" id="BLAY01000105">
    <property type="protein sequence ID" value="GET40985.1"/>
    <property type="molecule type" value="Genomic_DNA"/>
</dbReference>
<dbReference type="Proteomes" id="UP001050975">
    <property type="component" value="Unassembled WGS sequence"/>
</dbReference>
<evidence type="ECO:0000313" key="2">
    <source>
        <dbReference type="Proteomes" id="UP001050975"/>
    </source>
</evidence>
<keyword evidence="2" id="KW-1185">Reference proteome</keyword>
<organism evidence="1 2">
    <name type="scientific">Microseira wollei NIES-4236</name>
    <dbReference type="NCBI Taxonomy" id="2530354"/>
    <lineage>
        <taxon>Bacteria</taxon>
        <taxon>Bacillati</taxon>
        <taxon>Cyanobacteriota</taxon>
        <taxon>Cyanophyceae</taxon>
        <taxon>Oscillatoriophycideae</taxon>
        <taxon>Aerosakkonematales</taxon>
        <taxon>Aerosakkonemataceae</taxon>
        <taxon>Microseira</taxon>
    </lineage>
</organism>
<dbReference type="AlphaFoldDB" id="A0AAV3XGH3"/>
<comment type="caution">
    <text evidence="1">The sequence shown here is derived from an EMBL/GenBank/DDBJ whole genome shotgun (WGS) entry which is preliminary data.</text>
</comment>
<gene>
    <name evidence="1" type="ORF">MiSe_57970</name>
</gene>
<dbReference type="RefSeq" id="WP_226587211.1">
    <property type="nucleotide sequence ID" value="NZ_BLAY01000105.1"/>
</dbReference>
<protein>
    <submittedName>
        <fullName evidence="1">Uncharacterized protein</fullName>
    </submittedName>
</protein>